<dbReference type="PROSITE" id="PS00710">
    <property type="entry name" value="PGM_PMM"/>
    <property type="match status" value="1"/>
</dbReference>
<evidence type="ECO:0000256" key="14">
    <source>
        <dbReference type="PIRSR" id="PIRSR016408-3"/>
    </source>
</evidence>
<evidence type="ECO:0000256" key="3">
    <source>
        <dbReference type="ARBA" id="ARBA00010231"/>
    </source>
</evidence>
<dbReference type="InterPro" id="IPR016055">
    <property type="entry name" value="A-D-PHexomutase_a/b/a-I/II/III"/>
</dbReference>
<feature type="domain" description="Phosphoacetylglucosamine mutase AMG1" evidence="17">
    <location>
        <begin position="319"/>
        <end position="459"/>
    </location>
</feature>
<feature type="binding site" evidence="14">
    <location>
        <position position="301"/>
    </location>
    <ligand>
        <name>Mg(2+)</name>
        <dbReference type="ChEBI" id="CHEBI:18420"/>
    </ligand>
</feature>
<dbReference type="GO" id="GO:0004610">
    <property type="term" value="F:phosphoacetylglucosamine mutase activity"/>
    <property type="evidence" value="ECO:0007669"/>
    <property type="project" value="UniProtKB-UniRule"/>
</dbReference>
<feature type="active site" description="Phosphoserine intermediate" evidence="12">
    <location>
        <position position="78"/>
    </location>
</feature>
<comment type="catalytic activity">
    <reaction evidence="1 11">
        <text>N-acetyl-alpha-D-glucosamine 1-phosphate = N-acetyl-D-glucosamine 6-phosphate</text>
        <dbReference type="Rhea" id="RHEA:23804"/>
        <dbReference type="ChEBI" id="CHEBI:57513"/>
        <dbReference type="ChEBI" id="CHEBI:57776"/>
        <dbReference type="EC" id="5.4.2.3"/>
    </reaction>
</comment>
<dbReference type="GO" id="GO:0006048">
    <property type="term" value="P:UDP-N-acetylglucosamine biosynthetic process"/>
    <property type="evidence" value="ECO:0007669"/>
    <property type="project" value="UniProtKB-UniRule"/>
</dbReference>
<evidence type="ECO:0000256" key="6">
    <source>
        <dbReference type="ARBA" id="ARBA00022723"/>
    </source>
</evidence>
<dbReference type="SUPFAM" id="SSF53738">
    <property type="entry name" value="Phosphoglucomutase, first 3 domains"/>
    <property type="match status" value="4"/>
</dbReference>
<dbReference type="FunFam" id="3.30.310.50:FF:000003">
    <property type="entry name" value="Phosphoacetylglucosamine mutase"/>
    <property type="match status" value="1"/>
</dbReference>
<comment type="similarity">
    <text evidence="3 11">Belongs to the phosphohexose mutase family.</text>
</comment>
<evidence type="ECO:0000256" key="7">
    <source>
        <dbReference type="ARBA" id="ARBA00022842"/>
    </source>
</evidence>
<protein>
    <recommendedName>
        <fullName evidence="4 11">Phosphoacetylglucosamine mutase</fullName>
        <shortName evidence="11">PAGM</shortName>
        <ecNumber evidence="4 11">5.4.2.3</ecNumber>
    </recommendedName>
    <alternativeName>
        <fullName evidence="10 11">Acetylglucosamine phosphomutase</fullName>
    </alternativeName>
    <alternativeName>
        <fullName evidence="9 11">N-acetylglucosamine-phosphate mutase</fullName>
    </alternativeName>
</protein>
<evidence type="ECO:0000256" key="4">
    <source>
        <dbReference type="ARBA" id="ARBA00012731"/>
    </source>
</evidence>
<keyword evidence="6 11" id="KW-0479">Metal-binding</keyword>
<reference evidence="19" key="2">
    <citation type="submission" date="2024-01" db="EMBL/GenBank/DDBJ databases">
        <title>Comparative genomics of Cryptococcus and Kwoniella reveals pathogenesis evolution and contrasting modes of karyotype evolution via chromosome fusion or intercentromeric recombination.</title>
        <authorList>
            <person name="Coelho M.A."/>
            <person name="David-Palma M."/>
            <person name="Shea T."/>
            <person name="Bowers K."/>
            <person name="McGinley-Smith S."/>
            <person name="Mohammad A.W."/>
            <person name="Gnirke A."/>
            <person name="Yurkov A.M."/>
            <person name="Nowrousian M."/>
            <person name="Sun S."/>
            <person name="Cuomo C.A."/>
            <person name="Heitman J."/>
        </authorList>
    </citation>
    <scope>NUCLEOTIDE SEQUENCE</scope>
    <source>
        <strain evidence="19">CBS 12478</strain>
    </source>
</reference>
<dbReference type="PANTHER" id="PTHR45955">
    <property type="entry name" value="PHOSPHOACETYLGLUCOSAMINE MUTASE"/>
    <property type="match status" value="1"/>
</dbReference>
<feature type="domain" description="Alpha-D-phosphohexomutase C-terminal" evidence="15">
    <location>
        <begin position="475"/>
        <end position="549"/>
    </location>
</feature>
<dbReference type="EMBL" id="CP144058">
    <property type="protein sequence ID" value="WWD20095.1"/>
    <property type="molecule type" value="Genomic_DNA"/>
</dbReference>
<dbReference type="CDD" id="cd03086">
    <property type="entry name" value="PGM3"/>
    <property type="match status" value="1"/>
</dbReference>
<dbReference type="KEGG" id="ksn:43590833"/>
<keyword evidence="7 11" id="KW-0460">Magnesium</keyword>
<feature type="domain" description="Phosphoacetylglucosamine mutase AMG1" evidence="18">
    <location>
        <begin position="221"/>
        <end position="304"/>
    </location>
</feature>
<dbReference type="FunFam" id="3.40.120.10:FF:000013">
    <property type="entry name" value="Phosphoacetylglucosamine mutase"/>
    <property type="match status" value="1"/>
</dbReference>
<evidence type="ECO:0000256" key="5">
    <source>
        <dbReference type="ARBA" id="ARBA00022553"/>
    </source>
</evidence>
<evidence type="ECO:0000259" key="15">
    <source>
        <dbReference type="Pfam" id="PF00408"/>
    </source>
</evidence>
<dbReference type="Pfam" id="PF02878">
    <property type="entry name" value="PGM_PMM_I"/>
    <property type="match status" value="2"/>
</dbReference>
<evidence type="ECO:0000256" key="2">
    <source>
        <dbReference type="ARBA" id="ARBA00004865"/>
    </source>
</evidence>
<dbReference type="GO" id="GO:0005975">
    <property type="term" value="P:carbohydrate metabolic process"/>
    <property type="evidence" value="ECO:0007669"/>
    <property type="project" value="InterPro"/>
</dbReference>
<dbReference type="EC" id="5.4.2.3" evidence="4 11"/>
<dbReference type="InterPro" id="IPR016657">
    <property type="entry name" value="PAGM"/>
</dbReference>
<sequence>MSAEPGKAAHEHAVLLNAIADGANEYPKPEHVNYTYGTAGFRTLATKLPSVLFRVALLAVLRSKRLEGATIGVMVTASHNPEPDNGVKLVDPSGEMLDPNWENHATALANCPTTESLISTFTTLVTHLRVDLHQPASIVYARDTRPSGPDLIQALEAGFKAFGASVKIVDVGVTTTPILHYVVKATNDKSGSYGKPTVEGYMEKTATAFKTLIGSKGPLAPLYVDCANGVGANALTEITKHIGDIIPIHPINTATTTPGALNSQCGADFVKTKQALPPSVQSAGYLSKPGTRGCSYDGDADRIVYYYLHETKGTFRLLDGDKIAVMVAMFFGDLVAKAKLEGDNKLKVGVVQTAYANGSSTKYLTSRNIPVTCVSTGVKHLHHAAQRYDIGVYFEANGHGTVLFSPQALQTLRDAQPTSPDSANAIKHLLAFSDLINQAVGDAVSDMLLVEAVLAHKGWRASDWDAGYEDLPNRLVKVEVPDRSIFVATDAERKLVHPVGLQAEIDKAMAKVEMGRSFVRPSGTEDCVRVYAEANSQVEAETLAKTVVDLVEQSSQMS</sequence>
<evidence type="ECO:0000259" key="17">
    <source>
        <dbReference type="Pfam" id="PF21404"/>
    </source>
</evidence>
<evidence type="ECO:0000313" key="19">
    <source>
        <dbReference type="EMBL" id="WWD20095.1"/>
    </source>
</evidence>
<dbReference type="SUPFAM" id="SSF55957">
    <property type="entry name" value="Phosphoglucomutase, C-terminal domain"/>
    <property type="match status" value="1"/>
</dbReference>
<dbReference type="PIRSF" id="PIRSF016408">
    <property type="entry name" value="PAGM"/>
    <property type="match status" value="1"/>
</dbReference>
<evidence type="ECO:0000259" key="18">
    <source>
        <dbReference type="Pfam" id="PF21405"/>
    </source>
</evidence>
<feature type="binding site" evidence="14">
    <location>
        <position position="297"/>
    </location>
    <ligand>
        <name>Mg(2+)</name>
        <dbReference type="ChEBI" id="CHEBI:18420"/>
    </ligand>
</feature>
<accession>A0A5M6BTH3</accession>
<evidence type="ECO:0000259" key="16">
    <source>
        <dbReference type="Pfam" id="PF02878"/>
    </source>
</evidence>
<dbReference type="Gene3D" id="3.40.120.10">
    <property type="entry name" value="Alpha-D-Glucose-1,6-Bisphosphate, subunit A, domain 3"/>
    <property type="match status" value="2"/>
</dbReference>
<comment type="cofactor">
    <cofactor evidence="11 14">
        <name>Mg(2+)</name>
        <dbReference type="ChEBI" id="CHEBI:18420"/>
    </cofactor>
    <text evidence="11 14">Binds 1 Mg(2+) ion per subunit.</text>
</comment>
<feature type="domain" description="Alpha-D-phosphohexomutase alpha/beta/alpha" evidence="16">
    <location>
        <begin position="68"/>
        <end position="106"/>
    </location>
</feature>
<gene>
    <name evidence="19" type="ORF">CI109_104569</name>
</gene>
<proteinExistence type="inferred from homology"/>
<feature type="binding site" evidence="13">
    <location>
        <begin position="395"/>
        <end position="397"/>
    </location>
    <ligand>
        <name>substrate</name>
    </ligand>
</feature>
<dbReference type="Proteomes" id="UP000322225">
    <property type="component" value="Chromosome 8"/>
</dbReference>
<dbReference type="GO" id="GO:0000287">
    <property type="term" value="F:magnesium ion binding"/>
    <property type="evidence" value="ECO:0007669"/>
    <property type="project" value="InterPro"/>
</dbReference>
<feature type="binding site" evidence="14">
    <location>
        <position position="299"/>
    </location>
    <ligand>
        <name>Mg(2+)</name>
        <dbReference type="ChEBI" id="CHEBI:18420"/>
    </ligand>
</feature>
<evidence type="ECO:0000256" key="10">
    <source>
        <dbReference type="ARBA" id="ARBA00032065"/>
    </source>
</evidence>
<dbReference type="Pfam" id="PF21405">
    <property type="entry name" value="AMG1_II"/>
    <property type="match status" value="1"/>
</dbReference>
<dbReference type="OrthoDB" id="1928at2759"/>
<evidence type="ECO:0000256" key="11">
    <source>
        <dbReference type="PIRNR" id="PIRNR016408"/>
    </source>
</evidence>
<name>A0A5M6BTH3_9TREE</name>
<dbReference type="PANTHER" id="PTHR45955:SF1">
    <property type="entry name" value="PHOSPHOACETYLGLUCOSAMINE MUTASE"/>
    <property type="match status" value="1"/>
</dbReference>
<evidence type="ECO:0000256" key="8">
    <source>
        <dbReference type="ARBA" id="ARBA00023235"/>
    </source>
</evidence>
<feature type="binding site" evidence="13">
    <location>
        <position position="529"/>
    </location>
    <ligand>
        <name>substrate</name>
    </ligand>
</feature>
<dbReference type="Pfam" id="PF00408">
    <property type="entry name" value="PGM_PMM_IV"/>
    <property type="match status" value="1"/>
</dbReference>
<keyword evidence="5" id="KW-0597">Phosphoprotein</keyword>
<keyword evidence="20" id="KW-1185">Reference proteome</keyword>
<feature type="binding site" evidence="13">
    <location>
        <begin position="520"/>
        <end position="524"/>
    </location>
    <ligand>
        <name>substrate</name>
    </ligand>
</feature>
<dbReference type="InterPro" id="IPR049022">
    <property type="entry name" value="AMG1_III"/>
</dbReference>
<dbReference type="AlphaFoldDB" id="A0A5M6BTH3"/>
<evidence type="ECO:0000256" key="1">
    <source>
        <dbReference type="ARBA" id="ARBA00000558"/>
    </source>
</evidence>
<feature type="domain" description="Alpha-D-phosphohexomutase alpha/beta/alpha" evidence="16">
    <location>
        <begin position="122"/>
        <end position="187"/>
    </location>
</feature>
<dbReference type="InterPro" id="IPR005844">
    <property type="entry name" value="A-D-PHexomutase_a/b/a-I"/>
</dbReference>
<reference evidence="19" key="1">
    <citation type="submission" date="2017-08" db="EMBL/GenBank/DDBJ databases">
        <authorList>
            <person name="Cuomo C."/>
            <person name="Billmyre B."/>
            <person name="Heitman J."/>
        </authorList>
    </citation>
    <scope>NUCLEOTIDE SEQUENCE</scope>
    <source>
        <strain evidence="19">CBS 12478</strain>
    </source>
</reference>
<evidence type="ECO:0000256" key="12">
    <source>
        <dbReference type="PIRSR" id="PIRSR016408-1"/>
    </source>
</evidence>
<dbReference type="GeneID" id="43590833"/>
<dbReference type="InterPro" id="IPR049023">
    <property type="entry name" value="AMG1_II"/>
</dbReference>
<evidence type="ECO:0000256" key="13">
    <source>
        <dbReference type="PIRSR" id="PIRSR016408-2"/>
    </source>
</evidence>
<dbReference type="InterPro" id="IPR036900">
    <property type="entry name" value="A-D-PHexomutase_C_sf"/>
</dbReference>
<dbReference type="InterPro" id="IPR016066">
    <property type="entry name" value="A-D-PHexomutase_CS"/>
</dbReference>
<comment type="function">
    <text evidence="11">Catalyzes the conversion of GlcNAc-6-P into GlcNAc-1-P during the synthesis of uridine diphosphate/UDP-GlcNAc, which is a biosynthetic precursor of chitin and also supplies the amino sugars for N-linked oligosaccharides of glycoproteins.</text>
</comment>
<dbReference type="Pfam" id="PF21404">
    <property type="entry name" value="AMG1_III"/>
    <property type="match status" value="1"/>
</dbReference>
<evidence type="ECO:0000313" key="20">
    <source>
        <dbReference type="Proteomes" id="UP000322225"/>
    </source>
</evidence>
<comment type="pathway">
    <text evidence="2 11">Nucleotide-sugar biosynthesis; UDP-N-acetyl-alpha-D-glucosamine biosynthesis; N-acetyl-alpha-D-glucosamine 1-phosphate from alpha-D-glucosamine 6-phosphate (route I): step 2/2.</text>
</comment>
<dbReference type="InterPro" id="IPR005843">
    <property type="entry name" value="A-D-PHexomutase_C"/>
</dbReference>
<dbReference type="Gene3D" id="3.30.310.50">
    <property type="entry name" value="Alpha-D-phosphohexomutase, C-terminal domain"/>
    <property type="match status" value="1"/>
</dbReference>
<organism evidence="19 20">
    <name type="scientific">Kwoniella shandongensis</name>
    <dbReference type="NCBI Taxonomy" id="1734106"/>
    <lineage>
        <taxon>Eukaryota</taxon>
        <taxon>Fungi</taxon>
        <taxon>Dikarya</taxon>
        <taxon>Basidiomycota</taxon>
        <taxon>Agaricomycotina</taxon>
        <taxon>Tremellomycetes</taxon>
        <taxon>Tremellales</taxon>
        <taxon>Cryptococcaceae</taxon>
        <taxon>Kwoniella</taxon>
    </lineage>
</organism>
<dbReference type="RefSeq" id="XP_031859035.1">
    <property type="nucleotide sequence ID" value="XM_032006672.1"/>
</dbReference>
<feature type="binding site" description="via phosphate group" evidence="14">
    <location>
        <position position="78"/>
    </location>
    <ligand>
        <name>Mg(2+)</name>
        <dbReference type="ChEBI" id="CHEBI:18420"/>
    </ligand>
</feature>
<evidence type="ECO:0000256" key="9">
    <source>
        <dbReference type="ARBA" id="ARBA00031926"/>
    </source>
</evidence>
<keyword evidence="8 11" id="KW-0413">Isomerase</keyword>